<dbReference type="Gene3D" id="3.40.190.10">
    <property type="entry name" value="Periplasmic binding protein-like II"/>
    <property type="match status" value="1"/>
</dbReference>
<feature type="non-terminal residue" evidence="1">
    <location>
        <position position="1"/>
    </location>
</feature>
<evidence type="ECO:0000313" key="2">
    <source>
        <dbReference type="Proteomes" id="UP001205357"/>
    </source>
</evidence>
<dbReference type="EMBL" id="JALIGE010000050">
    <property type="protein sequence ID" value="MCS2159602.1"/>
    <property type="molecule type" value="Genomic_DNA"/>
</dbReference>
<gene>
    <name evidence="1" type="ORF">MUU47_00240</name>
</gene>
<name>A0ABT2DVQ1_9ENTR</name>
<keyword evidence="2" id="KW-1185">Reference proteome</keyword>
<accession>A0ABT2DVQ1</accession>
<sequence>LQSEYRGRKLGDALSPRLDADFLGRLDASIQAAKRFGLIRREFSAEQWAAPELLEAAGKLAKAKAVAQAAE</sequence>
<dbReference type="Proteomes" id="UP001205357">
    <property type="component" value="Unassembled WGS sequence"/>
</dbReference>
<reference evidence="1 2" key="1">
    <citation type="submission" date="2022-04" db="EMBL/GenBank/DDBJ databases">
        <title>Proposal of a three novel species of Scandinavium, Scandinavium hiltneri, Scandinavium manionii, Scandinavium tedordense.</title>
        <authorList>
            <person name="Maddock D.W."/>
            <person name="Brady C.L."/>
            <person name="Denman S."/>
            <person name="Arnold D."/>
        </authorList>
    </citation>
    <scope>NUCLEOTIDE SEQUENCE [LARGE SCALE GENOMIC DNA]</scope>
    <source>
        <strain evidence="1 2">H11S7</strain>
    </source>
</reference>
<proteinExistence type="predicted"/>
<protein>
    <submittedName>
        <fullName evidence="1">Uncharacterized protein</fullName>
    </submittedName>
</protein>
<comment type="caution">
    <text evidence="1">The sequence shown here is derived from an EMBL/GenBank/DDBJ whole genome shotgun (WGS) entry which is preliminary data.</text>
</comment>
<organism evidence="1 2">
    <name type="scientific">Scandinavium hiltneri</name>
    <dbReference type="NCBI Taxonomy" id="2926519"/>
    <lineage>
        <taxon>Bacteria</taxon>
        <taxon>Pseudomonadati</taxon>
        <taxon>Pseudomonadota</taxon>
        <taxon>Gammaproteobacteria</taxon>
        <taxon>Enterobacterales</taxon>
        <taxon>Enterobacteriaceae</taxon>
        <taxon>Scandinavium</taxon>
    </lineage>
</organism>
<evidence type="ECO:0000313" key="1">
    <source>
        <dbReference type="EMBL" id="MCS2159602.1"/>
    </source>
</evidence>